<evidence type="ECO:0000313" key="8">
    <source>
        <dbReference type="Proteomes" id="UP001144204"/>
    </source>
</evidence>
<reference evidence="7" key="2">
    <citation type="journal article" date="2023" name="PLoS ONE">
        <title>Philodulcilactobacillus myokoensis gen. nov., sp. nov., a fructophilic, acidophilic, and agar-phobic lactic acid bacterium isolated from fermented vegetable extracts.</title>
        <authorList>
            <person name="Kouya T."/>
            <person name="Ishiyama Y."/>
            <person name="Ohashi S."/>
            <person name="Kumakubo R."/>
            <person name="Yamazaki T."/>
            <person name="Otaki T."/>
        </authorList>
    </citation>
    <scope>NUCLEOTIDE SEQUENCE</scope>
    <source>
        <strain evidence="7">WR16-4</strain>
    </source>
</reference>
<protein>
    <recommendedName>
        <fullName evidence="6">NlpC/P60 domain-containing protein</fullName>
    </recommendedName>
</protein>
<keyword evidence="8" id="KW-1185">Reference proteome</keyword>
<comment type="caution">
    <text evidence="7">The sequence shown here is derived from an EMBL/GenBank/DDBJ whole genome shotgun (WGS) entry which is preliminary data.</text>
</comment>
<organism evidence="7 8">
    <name type="scientific">Philodulcilactobacillus myokoensis</name>
    <dbReference type="NCBI Taxonomy" id="2929573"/>
    <lineage>
        <taxon>Bacteria</taxon>
        <taxon>Bacillati</taxon>
        <taxon>Bacillota</taxon>
        <taxon>Bacilli</taxon>
        <taxon>Lactobacillales</taxon>
        <taxon>Lactobacillaceae</taxon>
        <taxon>Philodulcilactobacillus</taxon>
    </lineage>
</organism>
<dbReference type="Gene3D" id="3.90.1720.10">
    <property type="entry name" value="endopeptidase domain like (from Nostoc punctiforme)"/>
    <property type="match status" value="1"/>
</dbReference>
<keyword evidence="5" id="KW-0732">Signal</keyword>
<proteinExistence type="inferred from homology"/>
<dbReference type="InterPro" id="IPR038765">
    <property type="entry name" value="Papain-like_cys_pep_sf"/>
</dbReference>
<dbReference type="InterPro" id="IPR000064">
    <property type="entry name" value="NLP_P60_dom"/>
</dbReference>
<dbReference type="RefSeq" id="WP_286135915.1">
    <property type="nucleotide sequence ID" value="NZ_BRPL01000002.1"/>
</dbReference>
<keyword evidence="3" id="KW-0378">Hydrolase</keyword>
<evidence type="ECO:0000256" key="1">
    <source>
        <dbReference type="ARBA" id="ARBA00007074"/>
    </source>
</evidence>
<dbReference type="PANTHER" id="PTHR47053">
    <property type="entry name" value="MUREIN DD-ENDOPEPTIDASE MEPH-RELATED"/>
    <property type="match status" value="1"/>
</dbReference>
<evidence type="ECO:0000259" key="6">
    <source>
        <dbReference type="PROSITE" id="PS51935"/>
    </source>
</evidence>
<evidence type="ECO:0000313" key="7">
    <source>
        <dbReference type="EMBL" id="GLB46454.1"/>
    </source>
</evidence>
<dbReference type="GO" id="GO:0008234">
    <property type="term" value="F:cysteine-type peptidase activity"/>
    <property type="evidence" value="ECO:0007669"/>
    <property type="project" value="UniProtKB-KW"/>
</dbReference>
<dbReference type="EMBL" id="BRPL01000002">
    <property type="protein sequence ID" value="GLB46454.1"/>
    <property type="molecule type" value="Genomic_DNA"/>
</dbReference>
<dbReference type="GO" id="GO:0006508">
    <property type="term" value="P:proteolysis"/>
    <property type="evidence" value="ECO:0007669"/>
    <property type="project" value="UniProtKB-KW"/>
</dbReference>
<evidence type="ECO:0000256" key="2">
    <source>
        <dbReference type="ARBA" id="ARBA00022670"/>
    </source>
</evidence>
<keyword evidence="2" id="KW-0645">Protease</keyword>
<dbReference type="AlphaFoldDB" id="A0A9W6B1L9"/>
<name>A0A9W6B1L9_9LACO</name>
<sequence length="163" mass="18120">MLILISKKTTKKMILLIAVALMAFVPFIANTHAAKASQNNDQSEKLIQVGKKELGKPYRWGATGPHSFDCSGFTKFVYKHSISKNLPRTAQAQYNNSKKVSSNDLQKGDLVYFGSSKHSISHVGMYIGHGKMIDAQNRGVVTEKVHAPWWHLVSCSRPANLNH</sequence>
<gene>
    <name evidence="7" type="ORF">WR164_04330</name>
</gene>
<comment type="similarity">
    <text evidence="1">Belongs to the peptidase C40 family.</text>
</comment>
<reference evidence="7" key="1">
    <citation type="submission" date="2022-07" db="EMBL/GenBank/DDBJ databases">
        <authorList>
            <person name="Kouya T."/>
            <person name="Ishiyama Y."/>
        </authorList>
    </citation>
    <scope>NUCLEOTIDE SEQUENCE</scope>
    <source>
        <strain evidence="7">WR16-4</strain>
    </source>
</reference>
<dbReference type="PROSITE" id="PS51935">
    <property type="entry name" value="NLPC_P60"/>
    <property type="match status" value="1"/>
</dbReference>
<feature type="chain" id="PRO_5040917734" description="NlpC/P60 domain-containing protein" evidence="5">
    <location>
        <begin position="29"/>
        <end position="163"/>
    </location>
</feature>
<dbReference type="InterPro" id="IPR051202">
    <property type="entry name" value="Peptidase_C40"/>
</dbReference>
<evidence type="ECO:0000256" key="4">
    <source>
        <dbReference type="ARBA" id="ARBA00022807"/>
    </source>
</evidence>
<feature type="signal peptide" evidence="5">
    <location>
        <begin position="1"/>
        <end position="28"/>
    </location>
</feature>
<dbReference type="Proteomes" id="UP001144204">
    <property type="component" value="Unassembled WGS sequence"/>
</dbReference>
<feature type="domain" description="NlpC/P60" evidence="6">
    <location>
        <begin position="40"/>
        <end position="161"/>
    </location>
</feature>
<evidence type="ECO:0000256" key="5">
    <source>
        <dbReference type="SAM" id="SignalP"/>
    </source>
</evidence>
<dbReference type="Pfam" id="PF00877">
    <property type="entry name" value="NLPC_P60"/>
    <property type="match status" value="1"/>
</dbReference>
<dbReference type="PANTHER" id="PTHR47053:SF1">
    <property type="entry name" value="MUREIN DD-ENDOPEPTIDASE MEPH-RELATED"/>
    <property type="match status" value="1"/>
</dbReference>
<evidence type="ECO:0000256" key="3">
    <source>
        <dbReference type="ARBA" id="ARBA00022801"/>
    </source>
</evidence>
<accession>A0A9W6B1L9</accession>
<keyword evidence="4" id="KW-0788">Thiol protease</keyword>
<dbReference type="SUPFAM" id="SSF54001">
    <property type="entry name" value="Cysteine proteinases"/>
    <property type="match status" value="1"/>
</dbReference>